<dbReference type="GO" id="GO:0005829">
    <property type="term" value="C:cytosol"/>
    <property type="evidence" value="ECO:0007669"/>
    <property type="project" value="TreeGrafter"/>
</dbReference>
<evidence type="ECO:0000259" key="5">
    <source>
        <dbReference type="PROSITE" id="PS50173"/>
    </source>
</evidence>
<dbReference type="InterPro" id="IPR024728">
    <property type="entry name" value="PolY_HhH_motif"/>
</dbReference>
<dbReference type="STRING" id="168276.SAMN05444580_11046"/>
<dbReference type="HAMAP" id="MF_01113">
    <property type="entry name" value="DNApol_IV"/>
    <property type="match status" value="1"/>
</dbReference>
<dbReference type="GO" id="GO:0006281">
    <property type="term" value="P:DNA repair"/>
    <property type="evidence" value="ECO:0007669"/>
    <property type="project" value="UniProtKB-UniRule"/>
</dbReference>
<proteinExistence type="inferred from homology"/>
<dbReference type="GO" id="GO:0042276">
    <property type="term" value="P:error-prone translesion synthesis"/>
    <property type="evidence" value="ECO:0007669"/>
    <property type="project" value="TreeGrafter"/>
</dbReference>
<dbReference type="InterPro" id="IPR001126">
    <property type="entry name" value="UmuC"/>
</dbReference>
<protein>
    <recommendedName>
        <fullName evidence="4">DNA polymerase IV</fullName>
        <shortName evidence="4">Pol IV</shortName>
        <ecNumber evidence="4">2.7.7.7</ecNumber>
    </recommendedName>
</protein>
<feature type="active site" evidence="4">
    <location>
        <position position="120"/>
    </location>
</feature>
<keyword evidence="4" id="KW-0963">Cytoplasm</keyword>
<keyword evidence="4" id="KW-0515">Mutator protein</keyword>
<evidence type="ECO:0000313" key="7">
    <source>
        <dbReference type="Proteomes" id="UP000199417"/>
    </source>
</evidence>
<dbReference type="PROSITE" id="PS50173">
    <property type="entry name" value="UMUC"/>
    <property type="match status" value="1"/>
</dbReference>
<keyword evidence="4" id="KW-0548">Nucleotidyltransferase</keyword>
<feature type="domain" description="UmuC" evidence="5">
    <location>
        <begin position="25"/>
        <end position="201"/>
    </location>
</feature>
<dbReference type="PANTHER" id="PTHR11076:SF33">
    <property type="entry name" value="DNA POLYMERASE KAPPA"/>
    <property type="match status" value="1"/>
</dbReference>
<reference evidence="6 7" key="1">
    <citation type="submission" date="2016-10" db="EMBL/GenBank/DDBJ databases">
        <authorList>
            <person name="de Groot N.N."/>
        </authorList>
    </citation>
    <scope>NUCLEOTIDE SEQUENCE [LARGE SCALE GENOMIC DNA]</scope>
    <source>
        <strain evidence="6 7">JCM 11308</strain>
    </source>
</reference>
<feature type="binding site" evidence="4">
    <location>
        <position position="119"/>
    </location>
    <ligand>
        <name>Mg(2+)</name>
        <dbReference type="ChEBI" id="CHEBI:18420"/>
    </ligand>
</feature>
<evidence type="ECO:0000313" key="6">
    <source>
        <dbReference type="EMBL" id="SDE09955.1"/>
    </source>
</evidence>
<dbReference type="Pfam" id="PF00817">
    <property type="entry name" value="IMS"/>
    <property type="match status" value="1"/>
</dbReference>
<evidence type="ECO:0000256" key="1">
    <source>
        <dbReference type="ARBA" id="ARBA00010945"/>
    </source>
</evidence>
<dbReference type="AlphaFoldDB" id="A0A1G7A7C2"/>
<comment type="subunit">
    <text evidence="4">Monomer.</text>
</comment>
<comment type="subcellular location">
    <subcellularLocation>
        <location evidence="4">Cytoplasm</location>
    </subcellularLocation>
</comment>
<dbReference type="Gene3D" id="1.10.150.20">
    <property type="entry name" value="5' to 3' exonuclease, C-terminal subdomain"/>
    <property type="match status" value="1"/>
</dbReference>
<feature type="site" description="Substrate discrimination" evidence="4">
    <location>
        <position position="34"/>
    </location>
</feature>
<dbReference type="PANTHER" id="PTHR11076">
    <property type="entry name" value="DNA REPAIR POLYMERASE UMUC / TRANSFERASE FAMILY MEMBER"/>
    <property type="match status" value="1"/>
</dbReference>
<evidence type="ECO:0000256" key="4">
    <source>
        <dbReference type="HAMAP-Rule" id="MF_01113"/>
    </source>
</evidence>
<keyword evidence="4" id="KW-0227">DNA damage</keyword>
<dbReference type="Pfam" id="PF11799">
    <property type="entry name" value="IMS_C"/>
    <property type="match status" value="1"/>
</dbReference>
<dbReference type="Gene3D" id="3.30.1490.100">
    <property type="entry name" value="DNA polymerase, Y-family, little finger domain"/>
    <property type="match status" value="1"/>
</dbReference>
<evidence type="ECO:0000256" key="3">
    <source>
        <dbReference type="ARBA" id="ARBA00049244"/>
    </source>
</evidence>
<keyword evidence="4" id="KW-0460">Magnesium</keyword>
<dbReference type="CDD" id="cd03586">
    <property type="entry name" value="PolY_Pol_IV_kappa"/>
    <property type="match status" value="1"/>
</dbReference>
<dbReference type="GO" id="GO:0009432">
    <property type="term" value="P:SOS response"/>
    <property type="evidence" value="ECO:0007669"/>
    <property type="project" value="TreeGrafter"/>
</dbReference>
<dbReference type="GO" id="GO:0000287">
    <property type="term" value="F:magnesium ion binding"/>
    <property type="evidence" value="ECO:0007669"/>
    <property type="project" value="UniProtKB-UniRule"/>
</dbReference>
<keyword evidence="4" id="KW-0234">DNA repair</keyword>
<dbReference type="Gene3D" id="3.30.70.270">
    <property type="match status" value="1"/>
</dbReference>
<dbReference type="GO" id="GO:0003887">
    <property type="term" value="F:DNA-directed DNA polymerase activity"/>
    <property type="evidence" value="ECO:0007669"/>
    <property type="project" value="UniProtKB-UniRule"/>
</dbReference>
<dbReference type="Pfam" id="PF11798">
    <property type="entry name" value="IMS_HHH"/>
    <property type="match status" value="1"/>
</dbReference>
<sequence length="426" mass="45027">MSIFGSEIPGQAAVPSVRSAATATILHADLDAFYASVEQRDDATLRGRPVIVGGGVVLAASYEAKAFGVRTASSAAQALRLCPQAVVVPPRMFAYAEASRAVFEVFADTTPLVEGISIDEAFLDVGGLARVSGTPFEIAARLRGAVRERVGLPITVGVARTKFLAKVASAVGKPDGLLLVPPDRELAFLHPLPIERLWGVGKVTAGKLRGYGIGTVGQIAEVSERELATVLGVAAARHLHELAWARDPRAVQTGRRRHSVGAQHALGRGSHSPAEVDAALAALVDRVARRLRAAGRTCRTVVLRLRFGDFERITRSRTLGQASARTEVILVTARELLTAARPMIADRGLTLVGVALTNLDDEGAEQLALPFERDFDRGAGAAAPPERGRELDATLDVLRAKFGAVAVTRAALLGRDRGVSVPILPE</sequence>
<name>A0A1G7A7C2_9NOCA</name>
<dbReference type="Proteomes" id="UP000199417">
    <property type="component" value="Unassembled WGS sequence"/>
</dbReference>
<dbReference type="SUPFAM" id="SSF100879">
    <property type="entry name" value="Lesion bypass DNA polymerase (Y-family), little finger domain"/>
    <property type="match status" value="1"/>
</dbReference>
<keyword evidence="4" id="KW-0238">DNA-binding</keyword>
<dbReference type="GO" id="GO:0003684">
    <property type="term" value="F:damaged DNA binding"/>
    <property type="evidence" value="ECO:0007669"/>
    <property type="project" value="InterPro"/>
</dbReference>
<comment type="cofactor">
    <cofactor evidence="4">
        <name>Mg(2+)</name>
        <dbReference type="ChEBI" id="CHEBI:18420"/>
    </cofactor>
    <text evidence="4">Binds 2 magnesium ions per subunit.</text>
</comment>
<dbReference type="EC" id="2.7.7.7" evidence="4"/>
<keyword evidence="7" id="KW-1185">Reference proteome</keyword>
<dbReference type="InterPro" id="IPR022880">
    <property type="entry name" value="DNApol_IV"/>
</dbReference>
<dbReference type="InterPro" id="IPR017961">
    <property type="entry name" value="DNA_pol_Y-fam_little_finger"/>
</dbReference>
<comment type="function">
    <text evidence="2 4">Poorly processive, error-prone DNA polymerase involved in untargeted mutagenesis. Copies undamaged DNA at stalled replication forks, which arise in vivo from mismatched or misaligned primer ends. These misaligned primers can be extended by PolIV. Exhibits no 3'-5' exonuclease (proofreading) activity. May be involved in translesional synthesis, in conjunction with the beta clamp from PolIII.</text>
</comment>
<dbReference type="InterPro" id="IPR050116">
    <property type="entry name" value="DNA_polymerase-Y"/>
</dbReference>
<dbReference type="NCBIfam" id="NF002677">
    <property type="entry name" value="PRK02406.1"/>
    <property type="match status" value="1"/>
</dbReference>
<feature type="binding site" evidence="4">
    <location>
        <position position="29"/>
    </location>
    <ligand>
        <name>Mg(2+)</name>
        <dbReference type="ChEBI" id="CHEBI:18420"/>
    </ligand>
</feature>
<dbReference type="Gene3D" id="3.40.1170.60">
    <property type="match status" value="1"/>
</dbReference>
<gene>
    <name evidence="4" type="primary">dinB</name>
    <name evidence="6" type="ORF">SAMN05444580_11046</name>
</gene>
<dbReference type="SUPFAM" id="SSF56672">
    <property type="entry name" value="DNA/RNA polymerases"/>
    <property type="match status" value="1"/>
</dbReference>
<comment type="catalytic activity">
    <reaction evidence="3 4">
        <text>DNA(n) + a 2'-deoxyribonucleoside 5'-triphosphate = DNA(n+1) + diphosphate</text>
        <dbReference type="Rhea" id="RHEA:22508"/>
        <dbReference type="Rhea" id="RHEA-COMP:17339"/>
        <dbReference type="Rhea" id="RHEA-COMP:17340"/>
        <dbReference type="ChEBI" id="CHEBI:33019"/>
        <dbReference type="ChEBI" id="CHEBI:61560"/>
        <dbReference type="ChEBI" id="CHEBI:173112"/>
        <dbReference type="EC" id="2.7.7.7"/>
    </reaction>
</comment>
<dbReference type="EMBL" id="FNAB01000010">
    <property type="protein sequence ID" value="SDE09955.1"/>
    <property type="molecule type" value="Genomic_DNA"/>
</dbReference>
<keyword evidence="4" id="KW-0239">DNA-directed DNA polymerase</keyword>
<comment type="similarity">
    <text evidence="1 4">Belongs to the DNA polymerase type-Y family.</text>
</comment>
<accession>A0A1G7A7C2</accession>
<keyword evidence="4" id="KW-0808">Transferase</keyword>
<dbReference type="InterPro" id="IPR036775">
    <property type="entry name" value="DNA_pol_Y-fam_lit_finger_sf"/>
</dbReference>
<dbReference type="InterPro" id="IPR043128">
    <property type="entry name" value="Rev_trsase/Diguanyl_cyclase"/>
</dbReference>
<keyword evidence="4" id="KW-0235">DNA replication</keyword>
<keyword evidence="4" id="KW-0479">Metal-binding</keyword>
<dbReference type="InterPro" id="IPR043502">
    <property type="entry name" value="DNA/RNA_pol_sf"/>
</dbReference>
<organism evidence="6 7">
    <name type="scientific">Rhodococcus tukisamuensis</name>
    <dbReference type="NCBI Taxonomy" id="168276"/>
    <lineage>
        <taxon>Bacteria</taxon>
        <taxon>Bacillati</taxon>
        <taxon>Actinomycetota</taxon>
        <taxon>Actinomycetes</taxon>
        <taxon>Mycobacteriales</taxon>
        <taxon>Nocardiaceae</taxon>
        <taxon>Rhodococcus</taxon>
    </lineage>
</organism>
<evidence type="ECO:0000256" key="2">
    <source>
        <dbReference type="ARBA" id="ARBA00025589"/>
    </source>
</evidence>
<dbReference type="NCBIfam" id="NF003015">
    <property type="entry name" value="PRK03858.1"/>
    <property type="match status" value="1"/>
</dbReference>
<dbReference type="GO" id="GO:0006261">
    <property type="term" value="P:DNA-templated DNA replication"/>
    <property type="evidence" value="ECO:0007669"/>
    <property type="project" value="UniProtKB-UniRule"/>
</dbReference>